<dbReference type="PANTHER" id="PTHR43847:SF1">
    <property type="entry name" value="BLL3993 PROTEIN"/>
    <property type="match status" value="1"/>
</dbReference>
<comment type="caution">
    <text evidence="6">The sequence shown here is derived from an EMBL/GenBank/DDBJ whole genome shotgun (WGS) entry which is preliminary data.</text>
</comment>
<feature type="transmembrane region" description="Helical" evidence="5">
    <location>
        <begin position="43"/>
        <end position="61"/>
    </location>
</feature>
<dbReference type="InterPro" id="IPR007318">
    <property type="entry name" value="Phopholipid_MeTrfase"/>
</dbReference>
<reference evidence="6" key="1">
    <citation type="submission" date="2019-02" db="EMBL/GenBank/DDBJ databases">
        <authorList>
            <person name="Pothier F.J."/>
        </authorList>
    </citation>
    <scope>NUCLEOTIDE SEQUENCE</scope>
    <source>
        <strain evidence="6">CI-1B</strain>
    </source>
</reference>
<evidence type="ECO:0000256" key="1">
    <source>
        <dbReference type="ARBA" id="ARBA00004127"/>
    </source>
</evidence>
<feature type="transmembrane region" description="Helical" evidence="5">
    <location>
        <begin position="162"/>
        <end position="179"/>
    </location>
</feature>
<dbReference type="GO" id="GO:0012505">
    <property type="term" value="C:endomembrane system"/>
    <property type="evidence" value="ECO:0007669"/>
    <property type="project" value="UniProtKB-SubCell"/>
</dbReference>
<dbReference type="Gene3D" id="1.20.120.1630">
    <property type="match status" value="1"/>
</dbReference>
<keyword evidence="4 5" id="KW-0472">Membrane</keyword>
<dbReference type="Pfam" id="PF04191">
    <property type="entry name" value="PEMT"/>
    <property type="match status" value="1"/>
</dbReference>
<proteinExistence type="predicted"/>
<keyword evidence="3 5" id="KW-1133">Transmembrane helix</keyword>
<evidence type="ECO:0000313" key="7">
    <source>
        <dbReference type="Proteomes" id="UP000328092"/>
    </source>
</evidence>
<name>A0A508TFY6_9BRAD</name>
<accession>A0A508TFY6</accession>
<feature type="transmembrane region" description="Helical" evidence="5">
    <location>
        <begin position="185"/>
        <end position="201"/>
    </location>
</feature>
<evidence type="ECO:0000256" key="5">
    <source>
        <dbReference type="SAM" id="Phobius"/>
    </source>
</evidence>
<feature type="transmembrane region" description="Helical" evidence="5">
    <location>
        <begin position="121"/>
        <end position="141"/>
    </location>
</feature>
<evidence type="ECO:0000313" key="6">
    <source>
        <dbReference type="EMBL" id="VIO72398.1"/>
    </source>
</evidence>
<comment type="subcellular location">
    <subcellularLocation>
        <location evidence="1">Endomembrane system</location>
        <topology evidence="1">Multi-pass membrane protein</topology>
    </subcellularLocation>
</comment>
<sequence>MTSVVDPKPMSRAMAVLYGISLPLMLLALVFVPAGDIGWRPGWIFVGALVAGFGLSALLLAKVNPMIYRARSRIQPGTKTWDLILLSVMLPVLVLEIPIAALDAGRMGWSAVPPSVVVLGYLLFAGSIAITTWAQAVNPFFEPGVRIQKERAQRVITSGPYGFVRHPGYTAAIAMFIAIPLALGSWWGLLPAALAIVLLVVRTRFEDGLLQAELPGYADYASRTRYRLLPGVW</sequence>
<feature type="transmembrane region" description="Helical" evidence="5">
    <location>
        <begin position="81"/>
        <end position="101"/>
    </location>
</feature>
<evidence type="ECO:0000256" key="3">
    <source>
        <dbReference type="ARBA" id="ARBA00022989"/>
    </source>
</evidence>
<protein>
    <recommendedName>
        <fullName evidence="8">Steroid 5-alpha reductase C-terminal domain-containing protein</fullName>
    </recommendedName>
</protein>
<dbReference type="EMBL" id="CAADFC020000016">
    <property type="protein sequence ID" value="VIO72398.1"/>
    <property type="molecule type" value="Genomic_DNA"/>
</dbReference>
<evidence type="ECO:0000256" key="4">
    <source>
        <dbReference type="ARBA" id="ARBA00023136"/>
    </source>
</evidence>
<dbReference type="PANTHER" id="PTHR43847">
    <property type="entry name" value="BLL3993 PROTEIN"/>
    <property type="match status" value="1"/>
</dbReference>
<evidence type="ECO:0000256" key="2">
    <source>
        <dbReference type="ARBA" id="ARBA00022692"/>
    </source>
</evidence>
<gene>
    <name evidence="6" type="ORF">CI1B_40430</name>
</gene>
<feature type="transmembrane region" description="Helical" evidence="5">
    <location>
        <begin position="12"/>
        <end position="31"/>
    </location>
</feature>
<dbReference type="AlphaFoldDB" id="A0A508TFY6"/>
<keyword evidence="2 5" id="KW-0812">Transmembrane</keyword>
<dbReference type="Proteomes" id="UP000328092">
    <property type="component" value="Unassembled WGS sequence"/>
</dbReference>
<dbReference type="RefSeq" id="WP_172628116.1">
    <property type="nucleotide sequence ID" value="NZ_CAADFC020000016.1"/>
</dbReference>
<keyword evidence="7" id="KW-1185">Reference proteome</keyword>
<dbReference type="InterPro" id="IPR052527">
    <property type="entry name" value="Metal_cation-efflux_comp"/>
</dbReference>
<evidence type="ECO:0008006" key="8">
    <source>
        <dbReference type="Google" id="ProtNLM"/>
    </source>
</evidence>
<organism evidence="6 7">
    <name type="scientific">Bradyrhizobium ivorense</name>
    <dbReference type="NCBI Taxonomy" id="2511166"/>
    <lineage>
        <taxon>Bacteria</taxon>
        <taxon>Pseudomonadati</taxon>
        <taxon>Pseudomonadota</taxon>
        <taxon>Alphaproteobacteria</taxon>
        <taxon>Hyphomicrobiales</taxon>
        <taxon>Nitrobacteraceae</taxon>
        <taxon>Bradyrhizobium</taxon>
    </lineage>
</organism>